<sequence>MPIEWPSASPPSVDGSDDDSLSYPSSEASFDSDDQHALIQEEWEESMRQLEMVFSVILLPFLGKWWGRKFAFWAFDRYKTLGWTRQFFGLAASTY</sequence>
<dbReference type="GO" id="GO:0070096">
    <property type="term" value="P:mitochondrial outer membrane translocase complex assembly"/>
    <property type="evidence" value="ECO:0007669"/>
    <property type="project" value="InterPro"/>
</dbReference>
<dbReference type="Proteomes" id="UP000002748">
    <property type="component" value="Unassembled WGS sequence"/>
</dbReference>
<dbReference type="GeneID" id="25989212"/>
<organism evidence="2 3">
    <name type="scientific">Trichosporon asahii var. asahii (strain ATCC 90039 / CBS 2479 / JCM 2466 / KCTC 7840 / NBRC 103889/ NCYC 2677 / UAMH 7654)</name>
    <name type="common">Yeast</name>
    <dbReference type="NCBI Taxonomy" id="1186058"/>
    <lineage>
        <taxon>Eukaryota</taxon>
        <taxon>Fungi</taxon>
        <taxon>Dikarya</taxon>
        <taxon>Basidiomycota</taxon>
        <taxon>Agaricomycotina</taxon>
        <taxon>Tremellomycetes</taxon>
        <taxon>Trichosporonales</taxon>
        <taxon>Trichosporonaceae</taxon>
        <taxon>Trichosporon</taxon>
    </lineage>
</organism>
<evidence type="ECO:0000313" key="3">
    <source>
        <dbReference type="Proteomes" id="UP000002748"/>
    </source>
</evidence>
<gene>
    <name evidence="2" type="ORF">A1Q1_05700</name>
</gene>
<dbReference type="PANTHER" id="PTHR28230:SF1">
    <property type="entry name" value="MITOCHONDRIAL IMPORT PROTEIN 2"/>
    <property type="match status" value="1"/>
</dbReference>
<dbReference type="EMBL" id="ALBS01000321">
    <property type="protein sequence ID" value="EJT45787.1"/>
    <property type="molecule type" value="Genomic_DNA"/>
</dbReference>
<dbReference type="GO" id="GO:0045040">
    <property type="term" value="P:protein insertion into mitochondrial outer membrane"/>
    <property type="evidence" value="ECO:0007669"/>
    <property type="project" value="InterPro"/>
</dbReference>
<feature type="region of interest" description="Disordered" evidence="1">
    <location>
        <begin position="1"/>
        <end position="34"/>
    </location>
</feature>
<name>J6ESR1_TRIAS</name>
<evidence type="ECO:0000313" key="2">
    <source>
        <dbReference type="EMBL" id="EJT45787.1"/>
    </source>
</evidence>
<comment type="caution">
    <text evidence="2">The sequence shown here is derived from an EMBL/GenBank/DDBJ whole genome shotgun (WGS) entry which is preliminary data.</text>
</comment>
<protein>
    <submittedName>
        <fullName evidence="2">Uncharacterized protein</fullName>
    </submittedName>
</protein>
<dbReference type="KEGG" id="tasa:A1Q1_05700"/>
<dbReference type="RefSeq" id="XP_014176384.1">
    <property type="nucleotide sequence ID" value="XM_014320909.1"/>
</dbReference>
<dbReference type="VEuPathDB" id="FungiDB:A1Q1_05700"/>
<reference evidence="2 3" key="1">
    <citation type="journal article" date="2012" name="Eukaryot. Cell">
        <title>Draft genome sequence of CBS 2479, the standard type strain of Trichosporon asahii.</title>
        <authorList>
            <person name="Yang R.Y."/>
            <person name="Li H.T."/>
            <person name="Zhu H."/>
            <person name="Zhou G.P."/>
            <person name="Wang M."/>
            <person name="Wang L."/>
        </authorList>
    </citation>
    <scope>NUCLEOTIDE SEQUENCE [LARGE SCALE GENOMIC DNA]</scope>
    <source>
        <strain evidence="3">ATCC 90039 / CBS 2479 / JCM 2466 / KCTC 7840 / NCYC 2677 / UAMH 7654</strain>
    </source>
</reference>
<proteinExistence type="predicted"/>
<dbReference type="OrthoDB" id="5555533at2759"/>
<feature type="compositionally biased region" description="Low complexity" evidence="1">
    <location>
        <begin position="1"/>
        <end position="14"/>
    </location>
</feature>
<dbReference type="Pfam" id="PF19117">
    <property type="entry name" value="Mim2"/>
    <property type="match status" value="1"/>
</dbReference>
<accession>J6ESR1</accession>
<dbReference type="HOGENOM" id="CLU_173512_0_0_1"/>
<dbReference type="PANTHER" id="PTHR28230">
    <property type="entry name" value="CHROMOSOME 1, WHOLE GENOME SHOTGUN SEQUENCE"/>
    <property type="match status" value="1"/>
</dbReference>
<dbReference type="AlphaFoldDB" id="J6ESR1"/>
<evidence type="ECO:0000256" key="1">
    <source>
        <dbReference type="SAM" id="MobiDB-lite"/>
    </source>
</evidence>
<dbReference type="InterPro" id="IPR037652">
    <property type="entry name" value="Mim2"/>
</dbReference>
<dbReference type="GO" id="GO:0005741">
    <property type="term" value="C:mitochondrial outer membrane"/>
    <property type="evidence" value="ECO:0007669"/>
    <property type="project" value="TreeGrafter"/>
</dbReference>